<evidence type="ECO:0000313" key="2">
    <source>
        <dbReference type="EMBL" id="RXZ69987.1"/>
    </source>
</evidence>
<organism evidence="2 3">
    <name type="scientific">Agromyces albus</name>
    <dbReference type="NCBI Taxonomy" id="205332"/>
    <lineage>
        <taxon>Bacteria</taxon>
        <taxon>Bacillati</taxon>
        <taxon>Actinomycetota</taxon>
        <taxon>Actinomycetes</taxon>
        <taxon>Micrococcales</taxon>
        <taxon>Microbacteriaceae</taxon>
        <taxon>Agromyces</taxon>
    </lineage>
</organism>
<evidence type="ECO:0000256" key="1">
    <source>
        <dbReference type="SAM" id="Phobius"/>
    </source>
</evidence>
<dbReference type="AlphaFoldDB" id="A0A4Q2KYA3"/>
<gene>
    <name evidence="2" type="ORF">ESP51_11205</name>
</gene>
<feature type="transmembrane region" description="Helical" evidence="1">
    <location>
        <begin position="63"/>
        <end position="87"/>
    </location>
</feature>
<dbReference type="EMBL" id="SDPN01000018">
    <property type="protein sequence ID" value="RXZ69987.1"/>
    <property type="molecule type" value="Genomic_DNA"/>
</dbReference>
<proteinExistence type="predicted"/>
<feature type="transmembrane region" description="Helical" evidence="1">
    <location>
        <begin position="21"/>
        <end position="43"/>
    </location>
</feature>
<dbReference type="Proteomes" id="UP000293865">
    <property type="component" value="Unassembled WGS sequence"/>
</dbReference>
<dbReference type="RefSeq" id="WP_129520988.1">
    <property type="nucleotide sequence ID" value="NZ_SDPN01000018.1"/>
</dbReference>
<reference evidence="2 3" key="1">
    <citation type="submission" date="2019-01" db="EMBL/GenBank/DDBJ databases">
        <title>Agromyces.</title>
        <authorList>
            <person name="Li J."/>
        </authorList>
    </citation>
    <scope>NUCLEOTIDE SEQUENCE [LARGE SCALE GENOMIC DNA]</scope>
    <source>
        <strain evidence="2 3">DSM 15934</strain>
    </source>
</reference>
<dbReference type="OrthoDB" id="5007402at2"/>
<keyword evidence="3" id="KW-1185">Reference proteome</keyword>
<keyword evidence="1" id="KW-0472">Membrane</keyword>
<evidence type="ECO:0000313" key="3">
    <source>
        <dbReference type="Proteomes" id="UP000293865"/>
    </source>
</evidence>
<feature type="transmembrane region" description="Helical" evidence="1">
    <location>
        <begin position="149"/>
        <end position="168"/>
    </location>
</feature>
<keyword evidence="1" id="KW-0812">Transmembrane</keyword>
<accession>A0A4Q2KYA3</accession>
<name>A0A4Q2KYA3_9MICO</name>
<keyword evidence="1" id="KW-1133">Transmembrane helix</keyword>
<sequence length="234" mass="25390">MTDHSIPRTTPERWRGLARTTGVTAIVAVVLLFGPIIAISAVGEPPFDATNEEAAEFFRNTDTPWIAAAQATASIGMLAFLWFVVGFTTLLRRVEGEPAWRSTVALVSGTLVAAYGVIDASWDAAGNRGQDLDPAVAAFAFDLGNLGFANAWLALGSFAIASGWVLLVSRALPAWWGWWAIVGGVGLIAVRYAWEGWVWTIPYFIFWIWVIAIAIRLIGRRALEASTIEAEHTT</sequence>
<feature type="transmembrane region" description="Helical" evidence="1">
    <location>
        <begin position="99"/>
        <end position="118"/>
    </location>
</feature>
<feature type="transmembrane region" description="Helical" evidence="1">
    <location>
        <begin position="175"/>
        <end position="194"/>
    </location>
</feature>
<comment type="caution">
    <text evidence="2">The sequence shown here is derived from an EMBL/GenBank/DDBJ whole genome shotgun (WGS) entry which is preliminary data.</text>
</comment>
<evidence type="ECO:0008006" key="4">
    <source>
        <dbReference type="Google" id="ProtNLM"/>
    </source>
</evidence>
<feature type="transmembrane region" description="Helical" evidence="1">
    <location>
        <begin position="200"/>
        <end position="219"/>
    </location>
</feature>
<protein>
    <recommendedName>
        <fullName evidence="4">DUF4386 family protein</fullName>
    </recommendedName>
</protein>